<evidence type="ECO:0008006" key="5">
    <source>
        <dbReference type="Google" id="ProtNLM"/>
    </source>
</evidence>
<keyword evidence="4" id="KW-1185">Reference proteome</keyword>
<feature type="signal peptide" evidence="2">
    <location>
        <begin position="1"/>
        <end position="21"/>
    </location>
</feature>
<evidence type="ECO:0000256" key="1">
    <source>
        <dbReference type="SAM" id="MobiDB-lite"/>
    </source>
</evidence>
<dbReference type="EMBL" id="FNDJ01000026">
    <property type="protein sequence ID" value="SDL49958.1"/>
    <property type="molecule type" value="Genomic_DNA"/>
</dbReference>
<keyword evidence="2" id="KW-0732">Signal</keyword>
<name>A0A1G9KJJ2_9ACTN</name>
<feature type="compositionally biased region" description="Pro residues" evidence="1">
    <location>
        <begin position="155"/>
        <end position="167"/>
    </location>
</feature>
<evidence type="ECO:0000313" key="3">
    <source>
        <dbReference type="EMBL" id="SDL49958.1"/>
    </source>
</evidence>
<protein>
    <recommendedName>
        <fullName evidence="5">Copper(I)-binding protein</fullName>
    </recommendedName>
</protein>
<accession>A0A1G9KJJ2</accession>
<dbReference type="RefSeq" id="WP_090945102.1">
    <property type="nucleotide sequence ID" value="NZ_FNDJ01000026.1"/>
</dbReference>
<feature type="compositionally biased region" description="Pro residues" evidence="1">
    <location>
        <begin position="176"/>
        <end position="191"/>
    </location>
</feature>
<gene>
    <name evidence="3" type="ORF">SAMN05421869_126138</name>
</gene>
<organism evidence="3 4">
    <name type="scientific">Nonomuraea jiangxiensis</name>
    <dbReference type="NCBI Taxonomy" id="633440"/>
    <lineage>
        <taxon>Bacteria</taxon>
        <taxon>Bacillati</taxon>
        <taxon>Actinomycetota</taxon>
        <taxon>Actinomycetes</taxon>
        <taxon>Streptosporangiales</taxon>
        <taxon>Streptosporangiaceae</taxon>
        <taxon>Nonomuraea</taxon>
    </lineage>
</organism>
<evidence type="ECO:0000313" key="4">
    <source>
        <dbReference type="Proteomes" id="UP000199202"/>
    </source>
</evidence>
<dbReference type="InterPro" id="IPR036182">
    <property type="entry name" value="PCuAC_sf"/>
</dbReference>
<proteinExistence type="predicted"/>
<sequence length="191" mass="19385">MRRIVLTAFMSAVAVTGCSQAGLDTTQTEPQNDGANADLDGELYLRNVFLVGGAETGSPGPQQVLYGVLINSGDRPVRLERVTVGGGGSVQLAGALTLPPDQPVGVDDQPLGTVSGVRGDTVPMTFFFSGAEPVQLEVPVKARVGQYASLTPVPSGSPPATPTPGGPPSATTGETAPPPIMPVSTPPTTPR</sequence>
<reference evidence="3 4" key="1">
    <citation type="submission" date="2016-10" db="EMBL/GenBank/DDBJ databases">
        <authorList>
            <person name="de Groot N.N."/>
        </authorList>
    </citation>
    <scope>NUCLEOTIDE SEQUENCE [LARGE SCALE GENOMIC DNA]</scope>
    <source>
        <strain evidence="3 4">CGMCC 4.6533</strain>
    </source>
</reference>
<dbReference type="SUPFAM" id="SSF110087">
    <property type="entry name" value="DR1885-like metal-binding protein"/>
    <property type="match status" value="1"/>
</dbReference>
<dbReference type="Proteomes" id="UP000199202">
    <property type="component" value="Unassembled WGS sequence"/>
</dbReference>
<dbReference type="STRING" id="633440.SAMN05421869_126138"/>
<feature type="chain" id="PRO_5011569362" description="Copper(I)-binding protein" evidence="2">
    <location>
        <begin position="22"/>
        <end position="191"/>
    </location>
</feature>
<dbReference type="PROSITE" id="PS51257">
    <property type="entry name" value="PROKAR_LIPOPROTEIN"/>
    <property type="match status" value="1"/>
</dbReference>
<dbReference type="AlphaFoldDB" id="A0A1G9KJJ2"/>
<feature type="region of interest" description="Disordered" evidence="1">
    <location>
        <begin position="151"/>
        <end position="191"/>
    </location>
</feature>
<dbReference type="OrthoDB" id="3536780at2"/>
<evidence type="ECO:0000256" key="2">
    <source>
        <dbReference type="SAM" id="SignalP"/>
    </source>
</evidence>